<name>A0A1L7XJ18_9HELO</name>
<reference evidence="1 2" key="1">
    <citation type="submission" date="2016-03" db="EMBL/GenBank/DDBJ databases">
        <authorList>
            <person name="Ploux O."/>
        </authorList>
    </citation>
    <scope>NUCLEOTIDE SEQUENCE [LARGE SCALE GENOMIC DNA]</scope>
    <source>
        <strain evidence="1 2">UAMH 11012</strain>
    </source>
</reference>
<dbReference type="Proteomes" id="UP000184330">
    <property type="component" value="Unassembled WGS sequence"/>
</dbReference>
<evidence type="ECO:0008006" key="3">
    <source>
        <dbReference type="Google" id="ProtNLM"/>
    </source>
</evidence>
<organism evidence="1 2">
    <name type="scientific">Phialocephala subalpina</name>
    <dbReference type="NCBI Taxonomy" id="576137"/>
    <lineage>
        <taxon>Eukaryota</taxon>
        <taxon>Fungi</taxon>
        <taxon>Dikarya</taxon>
        <taxon>Ascomycota</taxon>
        <taxon>Pezizomycotina</taxon>
        <taxon>Leotiomycetes</taxon>
        <taxon>Helotiales</taxon>
        <taxon>Mollisiaceae</taxon>
        <taxon>Phialocephala</taxon>
        <taxon>Phialocephala fortinii species complex</taxon>
    </lineage>
</organism>
<evidence type="ECO:0000313" key="1">
    <source>
        <dbReference type="EMBL" id="CZR65039.1"/>
    </source>
</evidence>
<proteinExistence type="predicted"/>
<gene>
    <name evidence="1" type="ORF">PAC_14939</name>
</gene>
<dbReference type="EMBL" id="FJOG01000029">
    <property type="protein sequence ID" value="CZR65039.1"/>
    <property type="molecule type" value="Genomic_DNA"/>
</dbReference>
<evidence type="ECO:0000313" key="2">
    <source>
        <dbReference type="Proteomes" id="UP000184330"/>
    </source>
</evidence>
<sequence>MTTASSALGIIQTPAGKRPAPQQAKYIKDIKAALSSNNLTIIVGSGVSINAIHAVNAADMPGRSLAELKRVAESMSWLGLLRHGLYYLMEEDLLSNSDDKKEREDHINILESRATPVTEDQLRAAASFLTRKLFEARKIDNWYALEFEDVYQECIGHDPNPILDALKELYECGARIITTNYDDLLEKHISAQRILIDNTVDAKLFFAKRTRGILHVHGVWWHSACDCQSVE</sequence>
<dbReference type="SUPFAM" id="SSF52467">
    <property type="entry name" value="DHS-like NAD/FAD-binding domain"/>
    <property type="match status" value="1"/>
</dbReference>
<dbReference type="OrthoDB" id="6247875at2759"/>
<dbReference type="AlphaFoldDB" id="A0A1L7XJ18"/>
<accession>A0A1L7XJ18</accession>
<protein>
    <recommendedName>
        <fullName evidence="3">SIR2-like domain-containing protein</fullName>
    </recommendedName>
</protein>
<keyword evidence="2" id="KW-1185">Reference proteome</keyword>
<dbReference type="InterPro" id="IPR029035">
    <property type="entry name" value="DHS-like_NAD/FAD-binding_dom"/>
</dbReference>